<feature type="chain" id="PRO_5010132246" evidence="1">
    <location>
        <begin position="25"/>
        <end position="98"/>
    </location>
</feature>
<accession>M1BRP0</accession>
<dbReference type="EnsemblPlants" id="PGSC0003DMT400051392">
    <property type="protein sequence ID" value="PGSC0003DMT400051392"/>
    <property type="gene ID" value="PGSC0003DMG402019961"/>
</dbReference>
<organism evidence="2 3">
    <name type="scientific">Solanum tuberosum</name>
    <name type="common">Potato</name>
    <dbReference type="NCBI Taxonomy" id="4113"/>
    <lineage>
        <taxon>Eukaryota</taxon>
        <taxon>Viridiplantae</taxon>
        <taxon>Streptophyta</taxon>
        <taxon>Embryophyta</taxon>
        <taxon>Tracheophyta</taxon>
        <taxon>Spermatophyta</taxon>
        <taxon>Magnoliopsida</taxon>
        <taxon>eudicotyledons</taxon>
        <taxon>Gunneridae</taxon>
        <taxon>Pentapetalae</taxon>
        <taxon>asterids</taxon>
        <taxon>lamiids</taxon>
        <taxon>Solanales</taxon>
        <taxon>Solanaceae</taxon>
        <taxon>Solanoideae</taxon>
        <taxon>Solaneae</taxon>
        <taxon>Solanum</taxon>
    </lineage>
</organism>
<proteinExistence type="predicted"/>
<keyword evidence="3" id="KW-1185">Reference proteome</keyword>
<dbReference type="Proteomes" id="UP000011115">
    <property type="component" value="Unassembled WGS sequence"/>
</dbReference>
<feature type="signal peptide" evidence="1">
    <location>
        <begin position="1"/>
        <end position="24"/>
    </location>
</feature>
<keyword evidence="1" id="KW-0732">Signal</keyword>
<dbReference type="Gramene" id="PGSC0003DMT400051392">
    <property type="protein sequence ID" value="PGSC0003DMT400051392"/>
    <property type="gene ID" value="PGSC0003DMG402019961"/>
</dbReference>
<evidence type="ECO:0000256" key="1">
    <source>
        <dbReference type="SAM" id="SignalP"/>
    </source>
</evidence>
<dbReference type="HOGENOM" id="CLU_2337632_0_0_1"/>
<reference evidence="3" key="1">
    <citation type="journal article" date="2011" name="Nature">
        <title>Genome sequence and analysis of the tuber crop potato.</title>
        <authorList>
            <consortium name="The Potato Genome Sequencing Consortium"/>
        </authorList>
    </citation>
    <scope>NUCLEOTIDE SEQUENCE [LARGE SCALE GENOMIC DNA]</scope>
    <source>
        <strain evidence="3">cv. DM1-3 516 R44</strain>
    </source>
</reference>
<evidence type="ECO:0000313" key="3">
    <source>
        <dbReference type="Proteomes" id="UP000011115"/>
    </source>
</evidence>
<dbReference type="EnsemblPlants" id="PGSC0003DMT400082347">
    <property type="protein sequence ID" value="PGSC0003DMT400082347"/>
    <property type="gene ID" value="PGSC0003DMG400032491"/>
</dbReference>
<protein>
    <submittedName>
        <fullName evidence="2">Glossy1 protein</fullName>
    </submittedName>
</protein>
<sequence>MATCTKHRLSLASVLVVLPFAADGINRKIEKLIPRADKLGVEVISLAALSKNDAVNGDGTLVLNKHPNLTVMVVHLMLLIMSASDGLAEEEMPAFSYI</sequence>
<name>M1BRP0_SOLTU</name>
<dbReference type="Gramene" id="PGSC0003DMT400082347">
    <property type="protein sequence ID" value="PGSC0003DMT400082347"/>
    <property type="gene ID" value="PGSC0003DMG400032491"/>
</dbReference>
<dbReference type="InParanoid" id="M1BRP0"/>
<dbReference type="AlphaFoldDB" id="M1BRP0"/>
<reference evidence="2" key="2">
    <citation type="submission" date="2015-06" db="UniProtKB">
        <authorList>
            <consortium name="EnsemblPlants"/>
        </authorList>
    </citation>
    <scope>IDENTIFICATION</scope>
    <source>
        <strain evidence="2">DM1-3 516 R44</strain>
    </source>
</reference>
<evidence type="ECO:0000313" key="2">
    <source>
        <dbReference type="EnsemblPlants" id="PGSC0003DMT400051392"/>
    </source>
</evidence>
<dbReference type="PaxDb" id="4113-PGSC0003DMT400051392"/>